<protein>
    <submittedName>
        <fullName evidence="3">SA1362 family protein</fullName>
    </submittedName>
</protein>
<keyword evidence="2" id="KW-0472">Membrane</keyword>
<sequence length="124" mass="14214">MVRNKFTWLVYMIVGLAVVGVVVQLFTNTASFLSNLVWMLAIGAAISAAIYFIFLRKRAPSHETRKYKQAVKQSKMKYKNTNNNPSVASKRPQPIQMKRKLNKRASHLRVIDGNKSKRKDRASF</sequence>
<dbReference type="InterPro" id="IPR048110">
    <property type="entry name" value="SA1362/YqhP-like"/>
</dbReference>
<gene>
    <name evidence="3" type="ORF">ACFO3D_11250</name>
</gene>
<feature type="compositionally biased region" description="Basic residues" evidence="1">
    <location>
        <begin position="97"/>
        <end position="107"/>
    </location>
</feature>
<dbReference type="RefSeq" id="WP_390295982.1">
    <property type="nucleotide sequence ID" value="NZ_JBHSFU010000006.1"/>
</dbReference>
<evidence type="ECO:0000313" key="3">
    <source>
        <dbReference type="EMBL" id="MFC4558788.1"/>
    </source>
</evidence>
<proteinExistence type="predicted"/>
<dbReference type="Proteomes" id="UP001595989">
    <property type="component" value="Unassembled WGS sequence"/>
</dbReference>
<evidence type="ECO:0000313" key="4">
    <source>
        <dbReference type="Proteomes" id="UP001595989"/>
    </source>
</evidence>
<accession>A0ABV9DL33</accession>
<dbReference type="EMBL" id="JBHSFU010000006">
    <property type="protein sequence ID" value="MFC4558788.1"/>
    <property type="molecule type" value="Genomic_DNA"/>
</dbReference>
<organism evidence="3 4">
    <name type="scientific">Virgibacillus kekensis</name>
    <dbReference type="NCBI Taxonomy" id="202261"/>
    <lineage>
        <taxon>Bacteria</taxon>
        <taxon>Bacillati</taxon>
        <taxon>Bacillota</taxon>
        <taxon>Bacilli</taxon>
        <taxon>Bacillales</taxon>
        <taxon>Bacillaceae</taxon>
        <taxon>Virgibacillus</taxon>
    </lineage>
</organism>
<feature type="compositionally biased region" description="Basic and acidic residues" evidence="1">
    <location>
        <begin position="109"/>
        <end position="124"/>
    </location>
</feature>
<evidence type="ECO:0000256" key="1">
    <source>
        <dbReference type="SAM" id="MobiDB-lite"/>
    </source>
</evidence>
<keyword evidence="2" id="KW-0812">Transmembrane</keyword>
<name>A0ABV9DL33_9BACI</name>
<evidence type="ECO:0000256" key="2">
    <source>
        <dbReference type="SAM" id="Phobius"/>
    </source>
</evidence>
<keyword evidence="2" id="KW-1133">Transmembrane helix</keyword>
<dbReference type="NCBIfam" id="NF041554">
    <property type="entry name" value="SA1362_fam"/>
    <property type="match status" value="1"/>
</dbReference>
<comment type="caution">
    <text evidence="3">The sequence shown here is derived from an EMBL/GenBank/DDBJ whole genome shotgun (WGS) entry which is preliminary data.</text>
</comment>
<keyword evidence="4" id="KW-1185">Reference proteome</keyword>
<reference evidence="4" key="1">
    <citation type="journal article" date="2019" name="Int. J. Syst. Evol. Microbiol.">
        <title>The Global Catalogue of Microorganisms (GCM) 10K type strain sequencing project: providing services to taxonomists for standard genome sequencing and annotation.</title>
        <authorList>
            <consortium name="The Broad Institute Genomics Platform"/>
            <consortium name="The Broad Institute Genome Sequencing Center for Infectious Disease"/>
            <person name="Wu L."/>
            <person name="Ma J."/>
        </authorList>
    </citation>
    <scope>NUCLEOTIDE SEQUENCE [LARGE SCALE GENOMIC DNA]</scope>
    <source>
        <strain evidence="4">CGMCC 4.7426</strain>
    </source>
</reference>
<feature type="transmembrane region" description="Helical" evidence="2">
    <location>
        <begin position="32"/>
        <end position="55"/>
    </location>
</feature>
<feature type="transmembrane region" description="Helical" evidence="2">
    <location>
        <begin position="7"/>
        <end position="26"/>
    </location>
</feature>
<feature type="region of interest" description="Disordered" evidence="1">
    <location>
        <begin position="70"/>
        <end position="124"/>
    </location>
</feature>